<dbReference type="InterPro" id="IPR002772">
    <property type="entry name" value="Glyco_hydro_3_C"/>
</dbReference>
<dbReference type="PANTHER" id="PTHR30620:SF123">
    <property type="entry name" value="BETA-XYLOSIDASE"/>
    <property type="match status" value="1"/>
</dbReference>
<dbReference type="GO" id="GO:0009251">
    <property type="term" value="P:glucan catabolic process"/>
    <property type="evidence" value="ECO:0007669"/>
    <property type="project" value="TreeGrafter"/>
</dbReference>
<dbReference type="InterPro" id="IPR013783">
    <property type="entry name" value="Ig-like_fold"/>
</dbReference>
<gene>
    <name evidence="4" type="ORF">F7O44_18160</name>
</gene>
<name>A0A7K3M6Q0_9ACTN</name>
<dbReference type="Pfam" id="PF01915">
    <property type="entry name" value="Glyco_hydro_3_C"/>
    <property type="match status" value="1"/>
</dbReference>
<dbReference type="SUPFAM" id="SSF51445">
    <property type="entry name" value="(Trans)glycosidases"/>
    <property type="match status" value="1"/>
</dbReference>
<keyword evidence="5" id="KW-1185">Reference proteome</keyword>
<reference evidence="4 5" key="1">
    <citation type="submission" date="2019-11" db="EMBL/GenBank/DDBJ databases">
        <authorList>
            <person name="Li X.-J."/>
            <person name="Feng X.-M."/>
        </authorList>
    </citation>
    <scope>NUCLEOTIDE SEQUENCE [LARGE SCALE GENOMIC DNA]</scope>
    <source>
        <strain evidence="4 5">XMNu-373</strain>
    </source>
</reference>
<dbReference type="EMBL" id="WLZY01000006">
    <property type="protein sequence ID" value="NDL58994.1"/>
    <property type="molecule type" value="Genomic_DNA"/>
</dbReference>
<feature type="domain" description="Glycoside hydrolase family 3 N-terminal" evidence="2">
    <location>
        <begin position="90"/>
        <end position="348"/>
    </location>
</feature>
<keyword evidence="1" id="KW-0378">Hydrolase</keyword>
<evidence type="ECO:0000259" key="2">
    <source>
        <dbReference type="Pfam" id="PF00933"/>
    </source>
</evidence>
<dbReference type="GO" id="GO:0008422">
    <property type="term" value="F:beta-glucosidase activity"/>
    <property type="evidence" value="ECO:0007669"/>
    <property type="project" value="TreeGrafter"/>
</dbReference>
<feature type="domain" description="Glycoside hydrolase family 3 C-terminal" evidence="3">
    <location>
        <begin position="390"/>
        <end position="606"/>
    </location>
</feature>
<dbReference type="InterPro" id="IPR051915">
    <property type="entry name" value="Cellulose_Degrad_GH3"/>
</dbReference>
<organism evidence="4 5">
    <name type="scientific">Phytoactinopolyspora mesophila</name>
    <dbReference type="NCBI Taxonomy" id="2650750"/>
    <lineage>
        <taxon>Bacteria</taxon>
        <taxon>Bacillati</taxon>
        <taxon>Actinomycetota</taxon>
        <taxon>Actinomycetes</taxon>
        <taxon>Jiangellales</taxon>
        <taxon>Jiangellaceae</taxon>
        <taxon>Phytoactinopolyspora</taxon>
    </lineage>
</organism>
<sequence>MSVDDLLARMSLREKVGQLNQRLFGWQCVEKRSGRWRLTATFHTELERWDGLGALYGLFRADPWSGRSWADGIHPDERAEVAELVVGAVRRGSTRGIAPLIVEEAPHGHQALGGTILPVPLNLAATWDPDLVEEASAAVAAELASSGVDIALVSALDVLRDPRWGRCEECLGESPLLAARMAEAIVRGMQGPQRARLGADGVGVVLKHFAAQGEAIGGRNGQSAAIGPRELREIHLPPAEAGVRAGAVGIMAAYNDIDGVPCCANPGLLRDLLRDEWGFDGLVMADGHAIDRLEEVAGSARAAARLALFGGVDLSLWDEAYTLLDEIAAADAGVRDAIDQACRRVLHVKQLLGLLPRAAAPASATRGRERLTALRARTRECSAALARQSLVLLDDADGLLPIDLARPRRVLVIGPHAGEATALLGDYVPPLPAGEARSVVDALRDRLPPTTRLDAIPTPRSGLAAIAAEADLVIAVLGGTSHREYSDAFTNVGAADLTADSGRARATSGEGVDLADLRLPGDQDELLAQVRAATTAPIVAVVVAGRPHVLTGVLDNADATVWAGYPGPYGADAVIDALTAERPIPGRLPMTLPAAGGAVPVRHDDRHPPGAVYTDSPDPVLRPFGHGGRAPAAVTIGTAVTEEAPAGNTGPPVHLRVRLENAGAEDAADVLQVFAYRRDGLVVPRRRELVGFKRVRIPANTAHTVEVPVPVADRYILRVAEAEACIS</sequence>
<dbReference type="PRINTS" id="PR00133">
    <property type="entry name" value="GLHYDRLASE3"/>
</dbReference>
<evidence type="ECO:0000259" key="3">
    <source>
        <dbReference type="Pfam" id="PF01915"/>
    </source>
</evidence>
<evidence type="ECO:0000256" key="1">
    <source>
        <dbReference type="ARBA" id="ARBA00022801"/>
    </source>
</evidence>
<evidence type="ECO:0000313" key="4">
    <source>
        <dbReference type="EMBL" id="NDL58994.1"/>
    </source>
</evidence>
<protein>
    <submittedName>
        <fullName evidence="4">Beta-glucosidase</fullName>
    </submittedName>
</protein>
<comment type="caution">
    <text evidence="4">The sequence shown here is derived from an EMBL/GenBank/DDBJ whole genome shotgun (WGS) entry which is preliminary data.</text>
</comment>
<dbReference type="InterPro" id="IPR036962">
    <property type="entry name" value="Glyco_hydro_3_N_sf"/>
</dbReference>
<dbReference type="RefSeq" id="WP_162451692.1">
    <property type="nucleotide sequence ID" value="NZ_WLZY01000006.1"/>
</dbReference>
<evidence type="ECO:0000313" key="5">
    <source>
        <dbReference type="Proteomes" id="UP000460435"/>
    </source>
</evidence>
<dbReference type="Gene3D" id="3.20.20.300">
    <property type="entry name" value="Glycoside hydrolase, family 3, N-terminal domain"/>
    <property type="match status" value="1"/>
</dbReference>
<dbReference type="Pfam" id="PF00933">
    <property type="entry name" value="Glyco_hydro_3"/>
    <property type="match status" value="1"/>
</dbReference>
<dbReference type="InterPro" id="IPR036881">
    <property type="entry name" value="Glyco_hydro_3_C_sf"/>
</dbReference>
<dbReference type="InterPro" id="IPR001764">
    <property type="entry name" value="Glyco_hydro_3_N"/>
</dbReference>
<dbReference type="Proteomes" id="UP000460435">
    <property type="component" value="Unassembled WGS sequence"/>
</dbReference>
<dbReference type="Gene3D" id="3.40.50.1700">
    <property type="entry name" value="Glycoside hydrolase family 3 C-terminal domain"/>
    <property type="match status" value="1"/>
</dbReference>
<dbReference type="Gene3D" id="2.60.40.10">
    <property type="entry name" value="Immunoglobulins"/>
    <property type="match status" value="1"/>
</dbReference>
<proteinExistence type="predicted"/>
<dbReference type="SUPFAM" id="SSF52279">
    <property type="entry name" value="Beta-D-glucan exohydrolase, C-terminal domain"/>
    <property type="match status" value="1"/>
</dbReference>
<dbReference type="InterPro" id="IPR017853">
    <property type="entry name" value="GH"/>
</dbReference>
<dbReference type="AlphaFoldDB" id="A0A7K3M6Q0"/>
<dbReference type="PANTHER" id="PTHR30620">
    <property type="entry name" value="PERIPLASMIC BETA-GLUCOSIDASE-RELATED"/>
    <property type="match status" value="1"/>
</dbReference>
<accession>A0A7K3M6Q0</accession>